<sequence length="100" mass="10896">MEHHYIRTGRRGYQEAYKPGFKPRNRTLSLMASEDETAQIDAAAKAAGLKRSAWLTNAVIKVLGETQRSQAPAKKAAKKTPKKAGAITEALTKGYKTPAP</sequence>
<keyword evidence="3" id="KW-1185">Reference proteome</keyword>
<feature type="region of interest" description="Disordered" evidence="1">
    <location>
        <begin position="71"/>
        <end position="100"/>
    </location>
</feature>
<dbReference type="RefSeq" id="WP_264485612.1">
    <property type="nucleotide sequence ID" value="NZ_JAPDDT010000001.1"/>
</dbReference>
<evidence type="ECO:0000256" key="1">
    <source>
        <dbReference type="SAM" id="MobiDB-lite"/>
    </source>
</evidence>
<organism evidence="2 3">
    <name type="scientific">Luteolibacter arcticus</name>
    <dbReference type="NCBI Taxonomy" id="1581411"/>
    <lineage>
        <taxon>Bacteria</taxon>
        <taxon>Pseudomonadati</taxon>
        <taxon>Verrucomicrobiota</taxon>
        <taxon>Verrucomicrobiia</taxon>
        <taxon>Verrucomicrobiales</taxon>
        <taxon>Verrucomicrobiaceae</taxon>
        <taxon>Luteolibacter</taxon>
    </lineage>
</organism>
<dbReference type="Proteomes" id="UP001320876">
    <property type="component" value="Unassembled WGS sequence"/>
</dbReference>
<reference evidence="2 3" key="1">
    <citation type="submission" date="2022-10" db="EMBL/GenBank/DDBJ databases">
        <title>Luteolibacter arcticus strain CCTCC AB 2014275, whole genome shotgun sequencing project.</title>
        <authorList>
            <person name="Zhao G."/>
            <person name="Shen L."/>
        </authorList>
    </citation>
    <scope>NUCLEOTIDE SEQUENCE [LARGE SCALE GENOMIC DNA]</scope>
    <source>
        <strain evidence="2 3">CCTCC AB 2014275</strain>
    </source>
</reference>
<dbReference type="EMBL" id="JAPDDT010000001">
    <property type="protein sequence ID" value="MCW1921503.1"/>
    <property type="molecule type" value="Genomic_DNA"/>
</dbReference>
<comment type="caution">
    <text evidence="2">The sequence shown here is derived from an EMBL/GenBank/DDBJ whole genome shotgun (WGS) entry which is preliminary data.</text>
</comment>
<name>A0ABT3GCZ2_9BACT</name>
<evidence type="ECO:0000313" key="2">
    <source>
        <dbReference type="EMBL" id="MCW1921503.1"/>
    </source>
</evidence>
<gene>
    <name evidence="2" type="ORF">OKA05_02995</name>
</gene>
<protein>
    <recommendedName>
        <fullName evidence="4">Ribbon-helix-helix protein CopG domain-containing protein</fullName>
    </recommendedName>
</protein>
<accession>A0ABT3GCZ2</accession>
<evidence type="ECO:0008006" key="4">
    <source>
        <dbReference type="Google" id="ProtNLM"/>
    </source>
</evidence>
<proteinExistence type="predicted"/>
<evidence type="ECO:0000313" key="3">
    <source>
        <dbReference type="Proteomes" id="UP001320876"/>
    </source>
</evidence>